<reference evidence="4 5" key="1">
    <citation type="submission" date="2023-12" db="EMBL/GenBank/DDBJ databases">
        <title>Description of Novel Strain Fulvimarina sp. 2208YS6-2-32 isolated from Uroteuthis (Photololigo) edulis.</title>
        <authorList>
            <person name="Park J.-S."/>
        </authorList>
    </citation>
    <scope>NUCLEOTIDE SEQUENCE [LARGE SCALE GENOMIC DNA]</scope>
    <source>
        <strain evidence="4 5">2208YS6-2-32</strain>
    </source>
</reference>
<sequence length="302" mass="31708">MNESPPAIRRFPRQHRSGRIAAAFVASLMAMAFAGCAGALNAVTTGAGYRLVEDVAYAAGARGTFDLYVPESAGPNSPLVVFVHGGSWDMGDKDMYLFVGQSLASQGIIVAVPNYRLYPQVTFPGFVEDGASAVVAVDAMAREGRNGIPAGRHPLFLMGHSAGAQIAGLLSTDARYLARAGGAIGRIAGFIGLAGPYDFLPLTEDRYKRVFPEPSREASQPINFVDGDEPPMLLIAGSADTTVDPQNTRLFAARLKAAGIPVTSRIVPGVDHIGAITSFATALKLSDQSIRADVLAFIAARS</sequence>
<evidence type="ECO:0000313" key="4">
    <source>
        <dbReference type="EMBL" id="MDY8110260.1"/>
    </source>
</evidence>
<comment type="caution">
    <text evidence="4">The sequence shown here is derived from an EMBL/GenBank/DDBJ whole genome shotgun (WGS) entry which is preliminary data.</text>
</comment>
<organism evidence="4 5">
    <name type="scientific">Fulvimarina uroteuthidis</name>
    <dbReference type="NCBI Taxonomy" id="3098149"/>
    <lineage>
        <taxon>Bacteria</taxon>
        <taxon>Pseudomonadati</taxon>
        <taxon>Pseudomonadota</taxon>
        <taxon>Alphaproteobacteria</taxon>
        <taxon>Hyphomicrobiales</taxon>
        <taxon>Aurantimonadaceae</taxon>
        <taxon>Fulvimarina</taxon>
    </lineage>
</organism>
<feature type="domain" description="BD-FAE-like" evidence="3">
    <location>
        <begin position="66"/>
        <end position="255"/>
    </location>
</feature>
<dbReference type="RefSeq" id="WP_322187771.1">
    <property type="nucleotide sequence ID" value="NZ_JAXLPB010000004.1"/>
</dbReference>
<keyword evidence="2" id="KW-0812">Transmembrane</keyword>
<keyword evidence="2" id="KW-0472">Membrane</keyword>
<keyword evidence="2" id="KW-1133">Transmembrane helix</keyword>
<proteinExistence type="predicted"/>
<dbReference type="EMBL" id="JAXLPB010000004">
    <property type="protein sequence ID" value="MDY8110260.1"/>
    <property type="molecule type" value="Genomic_DNA"/>
</dbReference>
<dbReference type="Proteomes" id="UP001294412">
    <property type="component" value="Unassembled WGS sequence"/>
</dbReference>
<feature type="transmembrane region" description="Helical" evidence="2">
    <location>
        <begin position="20"/>
        <end position="40"/>
    </location>
</feature>
<evidence type="ECO:0000313" key="5">
    <source>
        <dbReference type="Proteomes" id="UP001294412"/>
    </source>
</evidence>
<dbReference type="GO" id="GO:0016787">
    <property type="term" value="F:hydrolase activity"/>
    <property type="evidence" value="ECO:0007669"/>
    <property type="project" value="UniProtKB-KW"/>
</dbReference>
<evidence type="ECO:0000256" key="1">
    <source>
        <dbReference type="ARBA" id="ARBA00022801"/>
    </source>
</evidence>
<dbReference type="PANTHER" id="PTHR48081:SF9">
    <property type="entry name" value="CARBOXYLESTERASE"/>
    <property type="match status" value="1"/>
</dbReference>
<dbReference type="InterPro" id="IPR029058">
    <property type="entry name" value="AB_hydrolase_fold"/>
</dbReference>
<keyword evidence="5" id="KW-1185">Reference proteome</keyword>
<keyword evidence="1 4" id="KW-0378">Hydrolase</keyword>
<dbReference type="InterPro" id="IPR049492">
    <property type="entry name" value="BD-FAE-like_dom"/>
</dbReference>
<accession>A0ABU5I578</accession>
<evidence type="ECO:0000259" key="3">
    <source>
        <dbReference type="Pfam" id="PF20434"/>
    </source>
</evidence>
<dbReference type="Gene3D" id="3.40.50.1820">
    <property type="entry name" value="alpha/beta hydrolase"/>
    <property type="match status" value="1"/>
</dbReference>
<dbReference type="InterPro" id="IPR050300">
    <property type="entry name" value="GDXG_lipolytic_enzyme"/>
</dbReference>
<dbReference type="PANTHER" id="PTHR48081">
    <property type="entry name" value="AB HYDROLASE SUPERFAMILY PROTEIN C4A8.06C"/>
    <property type="match status" value="1"/>
</dbReference>
<gene>
    <name evidence="4" type="ORF">U0C82_14045</name>
</gene>
<name>A0ABU5I578_9HYPH</name>
<dbReference type="Pfam" id="PF20434">
    <property type="entry name" value="BD-FAE"/>
    <property type="match status" value="1"/>
</dbReference>
<evidence type="ECO:0000256" key="2">
    <source>
        <dbReference type="SAM" id="Phobius"/>
    </source>
</evidence>
<dbReference type="SUPFAM" id="SSF53474">
    <property type="entry name" value="alpha/beta-Hydrolases"/>
    <property type="match status" value="1"/>
</dbReference>
<protein>
    <submittedName>
        <fullName evidence="4">Alpha/beta hydrolase</fullName>
    </submittedName>
</protein>